<feature type="region of interest" description="Disordered" evidence="1">
    <location>
        <begin position="1"/>
        <end position="47"/>
    </location>
</feature>
<accession>A0A3M6RVM1</accession>
<dbReference type="EMBL" id="RDQJ01000001">
    <property type="protein sequence ID" value="RMX18851.1"/>
    <property type="molecule type" value="Genomic_DNA"/>
</dbReference>
<dbReference type="AlphaFoldDB" id="A0A3M6RVM1"/>
<organism evidence="2 3">
    <name type="scientific">Vandammella animalimorsus</name>
    <dbReference type="NCBI Taxonomy" id="2029117"/>
    <lineage>
        <taxon>Bacteria</taxon>
        <taxon>Pseudomonadati</taxon>
        <taxon>Pseudomonadota</taxon>
        <taxon>Betaproteobacteria</taxon>
        <taxon>Burkholderiales</taxon>
        <taxon>Comamonadaceae</taxon>
        <taxon>Vandammella</taxon>
    </lineage>
</organism>
<dbReference type="Proteomes" id="UP000275180">
    <property type="component" value="Unassembled WGS sequence"/>
</dbReference>
<proteinExistence type="predicted"/>
<sequence>MQTVPGRSVELEMQLRPGATAPVPVPAAQPPARPEPPAPPPPPPAEGCGCEVHGAGWLVSGVGELSEQLPNGQTRFYSQWGANESRWTGTPAHYDADGNPLPIPAEQFHCHYVKADYSSAELGLHAVLQGRALANAHWTFQWQGGALGEPVAPGYYGGVLRVNTWGNVLQVIGSGISHDGTERIVGLTAWAHCGGEQVAELTLDIYFPGY</sequence>
<name>A0A3M6RVM1_9BURK</name>
<evidence type="ECO:0000313" key="2">
    <source>
        <dbReference type="EMBL" id="RMX18851.1"/>
    </source>
</evidence>
<feature type="compositionally biased region" description="Pro residues" evidence="1">
    <location>
        <begin position="23"/>
        <end position="45"/>
    </location>
</feature>
<reference evidence="2 3" key="1">
    <citation type="submission" date="2018-10" db="EMBL/GenBank/DDBJ databases">
        <title>Comamonadaceae CDC group NO-1 genome sequencing and assembly.</title>
        <authorList>
            <person name="Bernier A.-M."/>
            <person name="Bernard K."/>
        </authorList>
    </citation>
    <scope>NUCLEOTIDE SEQUENCE [LARGE SCALE GENOMIC DNA]</scope>
    <source>
        <strain evidence="2 3">NML180582</strain>
    </source>
</reference>
<evidence type="ECO:0000256" key="1">
    <source>
        <dbReference type="SAM" id="MobiDB-lite"/>
    </source>
</evidence>
<gene>
    <name evidence="2" type="ORF">EBQ34_00370</name>
</gene>
<protein>
    <submittedName>
        <fullName evidence="2">Uncharacterized protein</fullName>
    </submittedName>
</protein>
<comment type="caution">
    <text evidence="2">The sequence shown here is derived from an EMBL/GenBank/DDBJ whole genome shotgun (WGS) entry which is preliminary data.</text>
</comment>
<evidence type="ECO:0000313" key="3">
    <source>
        <dbReference type="Proteomes" id="UP000275180"/>
    </source>
</evidence>